<dbReference type="AlphaFoldDB" id="A0A0P7ZHU6"/>
<accession>A0A284VPC8</accession>
<reference evidence="2" key="2">
    <citation type="submission" date="2017-06" db="EMBL/GenBank/DDBJ databases">
        <authorList>
            <person name="Kim H.J."/>
            <person name="Triplett B.A."/>
        </authorList>
    </citation>
    <scope>NUCLEOTIDE SEQUENCE [LARGE SCALE GENOMIC DNA]</scope>
    <source>
        <strain evidence="2">Mnv1</strain>
    </source>
</reference>
<organism evidence="1 3">
    <name type="scientific">Candidatus Methanoperedens nitratireducens</name>
    <dbReference type="NCBI Taxonomy" id="1392998"/>
    <lineage>
        <taxon>Archaea</taxon>
        <taxon>Methanobacteriati</taxon>
        <taxon>Methanobacteriota</taxon>
        <taxon>Stenosarchaea group</taxon>
        <taxon>Methanomicrobia</taxon>
        <taxon>Methanosarcinales</taxon>
        <taxon>ANME-2 cluster</taxon>
        <taxon>Candidatus Methanoperedentaceae</taxon>
        <taxon>Candidatus Methanoperedens</taxon>
    </lineage>
</organism>
<dbReference type="Proteomes" id="UP000218615">
    <property type="component" value="Unassembled WGS sequence"/>
</dbReference>
<sequence length="114" mass="12552">MLLSTYTPLKIAVNSSTSMPRDRLVFTNIKIVSGFGAKGANFVERTKLTHATMRIIINVTKCLLSKTIPYVVLKISSNATWRKAIGIPVKISTVMLNQAKITKRFNTAVPSTGR</sequence>
<accession>A0A0P7ZHU6</accession>
<dbReference type="Proteomes" id="UP000050360">
    <property type="component" value="Unassembled WGS sequence"/>
</dbReference>
<protein>
    <submittedName>
        <fullName evidence="1">Uncharacterized protein</fullName>
    </submittedName>
</protein>
<dbReference type="EMBL" id="FZMP01000158">
    <property type="protein sequence ID" value="SNQ61150.1"/>
    <property type="molecule type" value="Genomic_DNA"/>
</dbReference>
<evidence type="ECO:0000313" key="2">
    <source>
        <dbReference type="EMBL" id="SNQ61150.1"/>
    </source>
</evidence>
<proteinExistence type="predicted"/>
<evidence type="ECO:0000313" key="1">
    <source>
        <dbReference type="EMBL" id="KPQ44565.1"/>
    </source>
</evidence>
<name>A0A0P7ZHU6_9EURY</name>
<reference evidence="4" key="3">
    <citation type="submission" date="2017-06" db="EMBL/GenBank/DDBJ databases">
        <authorList>
            <person name="Cremers G."/>
        </authorList>
    </citation>
    <scope>NUCLEOTIDE SEQUENCE [LARGE SCALE GENOMIC DNA]</scope>
</reference>
<reference evidence="1 3" key="1">
    <citation type="submission" date="2015-09" db="EMBL/GenBank/DDBJ databases">
        <title>A metagenomics-based metabolic model of nitrate-dependent anaerobic oxidation of methane by Methanoperedens-like archaea.</title>
        <authorList>
            <person name="Arshad A."/>
            <person name="Speth D.R."/>
            <person name="De Graaf R.M."/>
            <person name="Op Den Camp H.J."/>
            <person name="Jetten M.S."/>
            <person name="Welte C.U."/>
        </authorList>
    </citation>
    <scope>NUCLEOTIDE SEQUENCE [LARGE SCALE GENOMIC DNA]</scope>
</reference>
<gene>
    <name evidence="2" type="ORF">MNV_2400003</name>
    <name evidence="1" type="ORF">MPEBLZ_00857</name>
</gene>
<evidence type="ECO:0000313" key="4">
    <source>
        <dbReference type="Proteomes" id="UP000218615"/>
    </source>
</evidence>
<evidence type="ECO:0000313" key="3">
    <source>
        <dbReference type="Proteomes" id="UP000050360"/>
    </source>
</evidence>
<keyword evidence="4" id="KW-1185">Reference proteome</keyword>
<dbReference type="EMBL" id="LKCM01000075">
    <property type="protein sequence ID" value="KPQ44565.1"/>
    <property type="molecule type" value="Genomic_DNA"/>
</dbReference>